<evidence type="ECO:0000313" key="3">
    <source>
        <dbReference type="Proteomes" id="UP001301769"/>
    </source>
</evidence>
<protein>
    <submittedName>
        <fullName evidence="2">Uncharacterized protein</fullName>
    </submittedName>
</protein>
<evidence type="ECO:0000313" key="2">
    <source>
        <dbReference type="EMBL" id="KAK4212799.1"/>
    </source>
</evidence>
<keyword evidence="3" id="KW-1185">Reference proteome</keyword>
<feature type="region of interest" description="Disordered" evidence="1">
    <location>
        <begin position="41"/>
        <end position="60"/>
    </location>
</feature>
<gene>
    <name evidence="2" type="ORF">QBC37DRAFT_401231</name>
</gene>
<sequence length="303" mass="33276">MREHPSIHGGGPFPKLLFGNADVTLAETLCDLCPPNLALEGENTNSRRYGKGANVNKQNDHDETPSMIILIGGFIRSQQAANSNLAEQAMSAILRHVVLEIREDVPYATETFLRLPFRAYMSSMTVNEIWTWGIRALERQLPRSNGCQSGRTPRGCQDREDTLARLTQLLSPPSSKTSPRFAQEDRYVCQGDSNYGYTTLQNVPKDFSSMYLAVSRLSTTRPAAGVFSGLHSYSPEAIVGVGKPRAVSPLYGIQSDLTFVVGLYTSAGSLRQYSWNFCSSPIPAIVKLSPTTIGVQPALQRSE</sequence>
<proteinExistence type="predicted"/>
<accession>A0AAN7B755</accession>
<evidence type="ECO:0000256" key="1">
    <source>
        <dbReference type="SAM" id="MobiDB-lite"/>
    </source>
</evidence>
<reference evidence="2" key="1">
    <citation type="journal article" date="2023" name="Mol. Phylogenet. Evol.">
        <title>Genome-scale phylogeny and comparative genomics of the fungal order Sordariales.</title>
        <authorList>
            <person name="Hensen N."/>
            <person name="Bonometti L."/>
            <person name="Westerberg I."/>
            <person name="Brannstrom I.O."/>
            <person name="Guillou S."/>
            <person name="Cros-Aarteil S."/>
            <person name="Calhoun S."/>
            <person name="Haridas S."/>
            <person name="Kuo A."/>
            <person name="Mondo S."/>
            <person name="Pangilinan J."/>
            <person name="Riley R."/>
            <person name="LaButti K."/>
            <person name="Andreopoulos B."/>
            <person name="Lipzen A."/>
            <person name="Chen C."/>
            <person name="Yan M."/>
            <person name="Daum C."/>
            <person name="Ng V."/>
            <person name="Clum A."/>
            <person name="Steindorff A."/>
            <person name="Ohm R.A."/>
            <person name="Martin F."/>
            <person name="Silar P."/>
            <person name="Natvig D.O."/>
            <person name="Lalanne C."/>
            <person name="Gautier V."/>
            <person name="Ament-Velasquez S.L."/>
            <person name="Kruys A."/>
            <person name="Hutchinson M.I."/>
            <person name="Powell A.J."/>
            <person name="Barry K."/>
            <person name="Miller A.N."/>
            <person name="Grigoriev I.V."/>
            <person name="Debuchy R."/>
            <person name="Gladieux P."/>
            <person name="Hiltunen Thoren M."/>
            <person name="Johannesson H."/>
        </authorList>
    </citation>
    <scope>NUCLEOTIDE SEQUENCE</scope>
    <source>
        <strain evidence="2">PSN293</strain>
    </source>
</reference>
<comment type="caution">
    <text evidence="2">The sequence shown here is derived from an EMBL/GenBank/DDBJ whole genome shotgun (WGS) entry which is preliminary data.</text>
</comment>
<name>A0AAN7B755_9PEZI</name>
<dbReference type="AlphaFoldDB" id="A0AAN7B755"/>
<dbReference type="Proteomes" id="UP001301769">
    <property type="component" value="Unassembled WGS sequence"/>
</dbReference>
<organism evidence="2 3">
    <name type="scientific">Rhypophila decipiens</name>
    <dbReference type="NCBI Taxonomy" id="261697"/>
    <lineage>
        <taxon>Eukaryota</taxon>
        <taxon>Fungi</taxon>
        <taxon>Dikarya</taxon>
        <taxon>Ascomycota</taxon>
        <taxon>Pezizomycotina</taxon>
        <taxon>Sordariomycetes</taxon>
        <taxon>Sordariomycetidae</taxon>
        <taxon>Sordariales</taxon>
        <taxon>Naviculisporaceae</taxon>
        <taxon>Rhypophila</taxon>
    </lineage>
</organism>
<dbReference type="EMBL" id="MU858121">
    <property type="protein sequence ID" value="KAK4212799.1"/>
    <property type="molecule type" value="Genomic_DNA"/>
</dbReference>
<reference evidence="2" key="2">
    <citation type="submission" date="2023-05" db="EMBL/GenBank/DDBJ databases">
        <authorList>
            <consortium name="Lawrence Berkeley National Laboratory"/>
            <person name="Steindorff A."/>
            <person name="Hensen N."/>
            <person name="Bonometti L."/>
            <person name="Westerberg I."/>
            <person name="Brannstrom I.O."/>
            <person name="Guillou S."/>
            <person name="Cros-Aarteil S."/>
            <person name="Calhoun S."/>
            <person name="Haridas S."/>
            <person name="Kuo A."/>
            <person name="Mondo S."/>
            <person name="Pangilinan J."/>
            <person name="Riley R."/>
            <person name="Labutti K."/>
            <person name="Andreopoulos B."/>
            <person name="Lipzen A."/>
            <person name="Chen C."/>
            <person name="Yanf M."/>
            <person name="Daum C."/>
            <person name="Ng V."/>
            <person name="Clum A."/>
            <person name="Ohm R."/>
            <person name="Martin F."/>
            <person name="Silar P."/>
            <person name="Natvig D."/>
            <person name="Lalanne C."/>
            <person name="Gautier V."/>
            <person name="Ament-Velasquez S.L."/>
            <person name="Kruys A."/>
            <person name="Hutchinson M.I."/>
            <person name="Powell A.J."/>
            <person name="Barry K."/>
            <person name="Miller A.N."/>
            <person name="Grigoriev I.V."/>
            <person name="Debuchy R."/>
            <person name="Gladieux P."/>
            <person name="Thoren M.H."/>
            <person name="Johannesson H."/>
        </authorList>
    </citation>
    <scope>NUCLEOTIDE SEQUENCE</scope>
    <source>
        <strain evidence="2">PSN293</strain>
    </source>
</reference>